<feature type="region of interest" description="Disordered" evidence="1">
    <location>
        <begin position="350"/>
        <end position="372"/>
    </location>
</feature>
<feature type="compositionally biased region" description="Low complexity" evidence="1">
    <location>
        <begin position="389"/>
        <end position="407"/>
    </location>
</feature>
<feature type="compositionally biased region" description="Low complexity" evidence="1">
    <location>
        <begin position="474"/>
        <end position="491"/>
    </location>
</feature>
<evidence type="ECO:0000313" key="3">
    <source>
        <dbReference type="Proteomes" id="UP001194696"/>
    </source>
</evidence>
<protein>
    <submittedName>
        <fullName evidence="2">Uncharacterized protein</fullName>
    </submittedName>
</protein>
<name>A0ABQ7JQN3_9FUNG</name>
<feature type="non-terminal residue" evidence="2">
    <location>
        <position position="1"/>
    </location>
</feature>
<proteinExistence type="predicted"/>
<feature type="compositionally biased region" description="Basic and acidic residues" evidence="1">
    <location>
        <begin position="96"/>
        <end position="105"/>
    </location>
</feature>
<sequence>NPASPIHPATPTSTPIHGIHPMAAHFLQVPYNNANTSTPVIPEAIDTGLTELSMTSSSPPPPPPKSALDRSFAGSSSPPTSSPLRRSSVTPSSHSHSSDTTHDETIINSNKGAVLSSSPSPPPAAGVAAVTASSTKSRRSSKLFGKLVPKFLQTSFGPNNPSGGSSSPRSAVPTSPSPLSAMARPARSASFTGSTTVPSSIATAVVVATGSSSGSLGGGALPTLPELPALSNSVLSSNEDWLGLHNSTDKDRKAPSPVLLSASPIATSATIGTAHQQPTVTSQFSMSIVAIEEREQSLHSNHSSTHEFRTYNEQLEQERPLPVMPQDGFGFQKQDHPMSFNNYNQYMQHEEDSEHQMDYDNDDSGSPYIIDENCDDDFFLNSVLRKKSSSSSSSSSNTNRNPNTPSTRPYPPPLLSTGNWRGSASGATPSLSAASGSSSSQTSSMAPSPTSPFNPSSSSMYTPTPTPVSATPHSYRSSSITNGSSSGGTPTQMIQPGLDEKRSRLRDAVGEWRRSANASVNSSSDMESTPSPVVSTTYSGFAS</sequence>
<keyword evidence="3" id="KW-1185">Reference proteome</keyword>
<feature type="compositionally biased region" description="Low complexity" evidence="1">
    <location>
        <begin position="157"/>
        <end position="168"/>
    </location>
</feature>
<feature type="compositionally biased region" description="Low complexity" evidence="1">
    <location>
        <begin position="515"/>
        <end position="537"/>
    </location>
</feature>
<gene>
    <name evidence="2" type="ORF">BGZ96_000236</name>
</gene>
<dbReference type="EMBL" id="JAAAIM010001020">
    <property type="protein sequence ID" value="KAG0282681.1"/>
    <property type="molecule type" value="Genomic_DNA"/>
</dbReference>
<feature type="compositionally biased region" description="Low complexity" evidence="1">
    <location>
        <begin position="75"/>
        <end position="95"/>
    </location>
</feature>
<evidence type="ECO:0000256" key="1">
    <source>
        <dbReference type="SAM" id="MobiDB-lite"/>
    </source>
</evidence>
<accession>A0ABQ7JQN3</accession>
<feature type="compositionally biased region" description="Low complexity" evidence="1">
    <location>
        <begin position="422"/>
        <end position="463"/>
    </location>
</feature>
<feature type="compositionally biased region" description="Basic and acidic residues" evidence="1">
    <location>
        <begin position="498"/>
        <end position="514"/>
    </location>
</feature>
<organism evidence="2 3">
    <name type="scientific">Linnemannia gamsii</name>
    <dbReference type="NCBI Taxonomy" id="64522"/>
    <lineage>
        <taxon>Eukaryota</taxon>
        <taxon>Fungi</taxon>
        <taxon>Fungi incertae sedis</taxon>
        <taxon>Mucoromycota</taxon>
        <taxon>Mortierellomycotina</taxon>
        <taxon>Mortierellomycetes</taxon>
        <taxon>Mortierellales</taxon>
        <taxon>Mortierellaceae</taxon>
        <taxon>Linnemannia</taxon>
    </lineage>
</organism>
<evidence type="ECO:0000313" key="2">
    <source>
        <dbReference type="EMBL" id="KAG0282681.1"/>
    </source>
</evidence>
<dbReference type="Proteomes" id="UP001194696">
    <property type="component" value="Unassembled WGS sequence"/>
</dbReference>
<feature type="region of interest" description="Disordered" evidence="1">
    <location>
        <begin position="387"/>
        <end position="543"/>
    </location>
</feature>
<reference evidence="2 3" key="1">
    <citation type="journal article" date="2020" name="Fungal Divers.">
        <title>Resolving the Mortierellaceae phylogeny through synthesis of multi-gene phylogenetics and phylogenomics.</title>
        <authorList>
            <person name="Vandepol N."/>
            <person name="Liber J."/>
            <person name="Desiro A."/>
            <person name="Na H."/>
            <person name="Kennedy M."/>
            <person name="Barry K."/>
            <person name="Grigoriev I.V."/>
            <person name="Miller A.N."/>
            <person name="O'Donnell K."/>
            <person name="Stajich J.E."/>
            <person name="Bonito G."/>
        </authorList>
    </citation>
    <scope>NUCLEOTIDE SEQUENCE [LARGE SCALE GENOMIC DNA]</scope>
    <source>
        <strain evidence="2 3">AD045</strain>
    </source>
</reference>
<comment type="caution">
    <text evidence="2">The sequence shown here is derived from an EMBL/GenBank/DDBJ whole genome shotgun (WGS) entry which is preliminary data.</text>
</comment>
<feature type="region of interest" description="Disordered" evidence="1">
    <location>
        <begin position="154"/>
        <end position="195"/>
    </location>
</feature>
<feature type="region of interest" description="Disordered" evidence="1">
    <location>
        <begin position="51"/>
        <end position="139"/>
    </location>
</feature>
<feature type="compositionally biased region" description="Low complexity" evidence="1">
    <location>
        <begin position="125"/>
        <end position="135"/>
    </location>
</feature>